<accession>A5CZQ4</accession>
<keyword evidence="4" id="KW-1185">Reference proteome</keyword>
<dbReference type="STRING" id="370438.PTH_2364"/>
<dbReference type="KEGG" id="pth:PTH_2364"/>
<dbReference type="EMBL" id="AP009389">
    <property type="protein sequence ID" value="BAF60545.1"/>
    <property type="molecule type" value="Genomic_DNA"/>
</dbReference>
<feature type="domain" description="Nitrile hydratase alpha/Thiocyanate hydrolase gamma" evidence="2">
    <location>
        <begin position="25"/>
        <end position="79"/>
    </location>
</feature>
<organism evidence="3 4">
    <name type="scientific">Pelotomaculum thermopropionicum (strain DSM 13744 / JCM 10971 / SI)</name>
    <dbReference type="NCBI Taxonomy" id="370438"/>
    <lineage>
        <taxon>Bacteria</taxon>
        <taxon>Bacillati</taxon>
        <taxon>Bacillota</taxon>
        <taxon>Clostridia</taxon>
        <taxon>Eubacteriales</taxon>
        <taxon>Desulfotomaculaceae</taxon>
        <taxon>Pelotomaculum</taxon>
    </lineage>
</organism>
<evidence type="ECO:0000259" key="2">
    <source>
        <dbReference type="Pfam" id="PF02979"/>
    </source>
</evidence>
<dbReference type="AlphaFoldDB" id="A5CZQ4"/>
<dbReference type="SUPFAM" id="SSF56209">
    <property type="entry name" value="Nitrile hydratase alpha chain"/>
    <property type="match status" value="1"/>
</dbReference>
<proteinExistence type="predicted"/>
<dbReference type="Proteomes" id="UP000006556">
    <property type="component" value="Chromosome"/>
</dbReference>
<evidence type="ECO:0000313" key="4">
    <source>
        <dbReference type="Proteomes" id="UP000006556"/>
    </source>
</evidence>
<dbReference type="GO" id="GO:0046914">
    <property type="term" value="F:transition metal ion binding"/>
    <property type="evidence" value="ECO:0007669"/>
    <property type="project" value="InterPro"/>
</dbReference>
<keyword evidence="1" id="KW-0479">Metal-binding</keyword>
<reference evidence="4" key="1">
    <citation type="journal article" date="2008" name="Genome Res.">
        <title>The genome of Pelotomaculum thermopropionicum reveals niche-associated evolution in anaerobic microbiota.</title>
        <authorList>
            <person name="Kosaka T."/>
            <person name="Kato S."/>
            <person name="Shimoyama T."/>
            <person name="Ishii S."/>
            <person name="Abe T."/>
            <person name="Watanabe K."/>
        </authorList>
    </citation>
    <scope>NUCLEOTIDE SEQUENCE [LARGE SCALE GENOMIC DNA]</scope>
    <source>
        <strain evidence="4">DSM 13744 / JCM 10971 / SI</strain>
    </source>
</reference>
<name>A5CZQ4_PELTS</name>
<dbReference type="Pfam" id="PF02979">
    <property type="entry name" value="NHase_alpha"/>
    <property type="match status" value="1"/>
</dbReference>
<dbReference type="InterPro" id="IPR004232">
    <property type="entry name" value="CN_Hdrtase_a/SCN_Hdrlase_g"/>
</dbReference>
<dbReference type="eggNOG" id="ENOG50339Q3">
    <property type="taxonomic scope" value="Bacteria"/>
</dbReference>
<dbReference type="InterPro" id="IPR036648">
    <property type="entry name" value="CN_Hdrase_a/SCN_Hdrase_g_sf"/>
</dbReference>
<dbReference type="GO" id="GO:0003824">
    <property type="term" value="F:catalytic activity"/>
    <property type="evidence" value="ECO:0007669"/>
    <property type="project" value="InterPro"/>
</dbReference>
<dbReference type="HOGENOM" id="CLU_128602_1_1_9"/>
<dbReference type="NCBIfam" id="TIGR03793">
    <property type="entry name" value="leader_NHLP"/>
    <property type="match status" value="1"/>
</dbReference>
<sequence>MSGNEKKPVSRKEFEEQIIMKAQSDEDFRKALMDNPKEALGQLGVRVPDEIEIKVFEESPQVLYLVLPLNPDELTDEQLEVVAGGAGCSGQNVYSYPICDPVYQNTTERIPRAG</sequence>
<evidence type="ECO:0000256" key="1">
    <source>
        <dbReference type="ARBA" id="ARBA00022723"/>
    </source>
</evidence>
<evidence type="ECO:0000313" key="3">
    <source>
        <dbReference type="EMBL" id="BAF60545.1"/>
    </source>
</evidence>
<protein>
    <recommendedName>
        <fullName evidence="2">Nitrile hydratase alpha/Thiocyanate hydrolase gamma domain-containing protein</fullName>
    </recommendedName>
</protein>
<dbReference type="InterPro" id="IPR022513">
    <property type="entry name" value="TOMM_pelo"/>
</dbReference>
<gene>
    <name evidence="3" type="ordered locus">PTH_2364</name>
</gene>
<dbReference type="Gene3D" id="3.90.330.10">
    <property type="entry name" value="Nitrile hydratase alpha /Thiocyanate hydrolase gamma"/>
    <property type="match status" value="1"/>
</dbReference>